<dbReference type="EMBL" id="LAZR01008322">
    <property type="protein sequence ID" value="KKM79524.1"/>
    <property type="molecule type" value="Genomic_DNA"/>
</dbReference>
<reference evidence="1" key="1">
    <citation type="journal article" date="2015" name="Nature">
        <title>Complex archaea that bridge the gap between prokaryotes and eukaryotes.</title>
        <authorList>
            <person name="Spang A."/>
            <person name="Saw J.H."/>
            <person name="Jorgensen S.L."/>
            <person name="Zaremba-Niedzwiedzka K."/>
            <person name="Martijn J."/>
            <person name="Lind A.E."/>
            <person name="van Eijk R."/>
            <person name="Schleper C."/>
            <person name="Guy L."/>
            <person name="Ettema T.J."/>
        </authorList>
    </citation>
    <scope>NUCLEOTIDE SEQUENCE</scope>
</reference>
<organism evidence="1">
    <name type="scientific">marine sediment metagenome</name>
    <dbReference type="NCBI Taxonomy" id="412755"/>
    <lineage>
        <taxon>unclassified sequences</taxon>
        <taxon>metagenomes</taxon>
        <taxon>ecological metagenomes</taxon>
    </lineage>
</organism>
<dbReference type="AlphaFoldDB" id="A0A0F9KBI9"/>
<accession>A0A0F9KBI9</accession>
<gene>
    <name evidence="1" type="ORF">LCGC14_1349140</name>
</gene>
<sequence>MKKRHKTNIKQVCASIRLDLIDKFGIEVPNEDITITWKGGDKREVYVHVLTGVVSGSVKEQFYSIGRI</sequence>
<comment type="caution">
    <text evidence="1">The sequence shown here is derived from an EMBL/GenBank/DDBJ whole genome shotgun (WGS) entry which is preliminary data.</text>
</comment>
<evidence type="ECO:0000313" key="1">
    <source>
        <dbReference type="EMBL" id="KKM79524.1"/>
    </source>
</evidence>
<proteinExistence type="predicted"/>
<name>A0A0F9KBI9_9ZZZZ</name>
<protein>
    <submittedName>
        <fullName evidence="1">Uncharacterized protein</fullName>
    </submittedName>
</protein>